<dbReference type="InterPro" id="IPR019734">
    <property type="entry name" value="TPR_rpt"/>
</dbReference>
<accession>A0A6V8JXT2</accession>
<evidence type="ECO:0000313" key="1">
    <source>
        <dbReference type="EMBL" id="GFJ77563.1"/>
    </source>
</evidence>
<sequence length="455" mass="49117">MLEEAADAAGLLESLVDAQLVAVSGVDAAGQLRYRFHDLVRLYARERADVEDPPGDRIEVLGSGFGGWLAIAERMAARVPGPCYAAISGSAPRPAVELPPDDVEPLAWFDAERSALLSVVRQACALDLDELAFDLAGCLEKYFDIRGMYGDWSAINRLVIEACRRSGNLLGEAVMLRGLIDVVTWNSTPDVGDATTRFHADAFRLLDMFAELGERRGMSDAAVMCSWALTARGAQAEALEYGERALRLAEETDHLGGQARAHVALAVALAESRDVARAIGHLDAALAAARALGNPRYETAVLQFLGIAYREAGELETSARMLDESLAISRRYHDVYTEVLTMVALARLYLRQGDPRAREAAETSLALGREFNMSHHIADALGALGEIELVAGRPAQAVSYLEQSVAIWRTRGWLSFLALALHVLGGAYEANGDAPSAARVRGEAQEIMSSLRAGR</sequence>
<comment type="caution">
    <text evidence="1">The sequence shown here is derived from an EMBL/GenBank/DDBJ whole genome shotgun (WGS) entry which is preliminary data.</text>
</comment>
<gene>
    <name evidence="1" type="ORF">Phou_017430</name>
</gene>
<dbReference type="Proteomes" id="UP000482800">
    <property type="component" value="Unassembled WGS sequence"/>
</dbReference>
<evidence type="ECO:0008006" key="3">
    <source>
        <dbReference type="Google" id="ProtNLM"/>
    </source>
</evidence>
<proteinExistence type="predicted"/>
<keyword evidence="2" id="KW-1185">Reference proteome</keyword>
<reference evidence="1 2" key="1">
    <citation type="submission" date="2020-03" db="EMBL/GenBank/DDBJ databases">
        <title>Whole genome shotgun sequence of Phytohabitans houttuyneae NBRC 108639.</title>
        <authorList>
            <person name="Komaki H."/>
            <person name="Tamura T."/>
        </authorList>
    </citation>
    <scope>NUCLEOTIDE SEQUENCE [LARGE SCALE GENOMIC DNA]</scope>
    <source>
        <strain evidence="1 2">NBRC 108639</strain>
    </source>
</reference>
<evidence type="ECO:0000313" key="2">
    <source>
        <dbReference type="Proteomes" id="UP000482800"/>
    </source>
</evidence>
<dbReference type="EMBL" id="BLPF01000001">
    <property type="protein sequence ID" value="GFJ77563.1"/>
    <property type="molecule type" value="Genomic_DNA"/>
</dbReference>
<dbReference type="AlphaFoldDB" id="A0A6V8JXT2"/>
<dbReference type="SMART" id="SM00028">
    <property type="entry name" value="TPR"/>
    <property type="match status" value="3"/>
</dbReference>
<dbReference type="InterPro" id="IPR011990">
    <property type="entry name" value="TPR-like_helical_dom_sf"/>
</dbReference>
<dbReference type="SUPFAM" id="SSF48452">
    <property type="entry name" value="TPR-like"/>
    <property type="match status" value="2"/>
</dbReference>
<dbReference type="RefSeq" id="WP_173055023.1">
    <property type="nucleotide sequence ID" value="NZ_BLPF01000001.1"/>
</dbReference>
<dbReference type="PANTHER" id="PTHR10098">
    <property type="entry name" value="RAPSYN-RELATED"/>
    <property type="match status" value="1"/>
</dbReference>
<dbReference type="PANTHER" id="PTHR10098:SF108">
    <property type="entry name" value="TETRATRICOPEPTIDE REPEAT PROTEIN 28"/>
    <property type="match status" value="1"/>
</dbReference>
<name>A0A6V8JXT2_9ACTN</name>
<organism evidence="1 2">
    <name type="scientific">Phytohabitans houttuyneae</name>
    <dbReference type="NCBI Taxonomy" id="1076126"/>
    <lineage>
        <taxon>Bacteria</taxon>
        <taxon>Bacillati</taxon>
        <taxon>Actinomycetota</taxon>
        <taxon>Actinomycetes</taxon>
        <taxon>Micromonosporales</taxon>
        <taxon>Micromonosporaceae</taxon>
    </lineage>
</organism>
<dbReference type="Pfam" id="PF13424">
    <property type="entry name" value="TPR_12"/>
    <property type="match status" value="1"/>
</dbReference>
<reference evidence="1 2" key="2">
    <citation type="submission" date="2020-03" db="EMBL/GenBank/DDBJ databases">
        <authorList>
            <person name="Ichikawa N."/>
            <person name="Kimura A."/>
            <person name="Kitahashi Y."/>
            <person name="Uohara A."/>
        </authorList>
    </citation>
    <scope>NUCLEOTIDE SEQUENCE [LARGE SCALE GENOMIC DNA]</scope>
    <source>
        <strain evidence="1 2">NBRC 108639</strain>
    </source>
</reference>
<protein>
    <recommendedName>
        <fullName evidence="3">MalT-like TPR region domain-containing protein</fullName>
    </recommendedName>
</protein>
<dbReference type="Gene3D" id="1.25.40.10">
    <property type="entry name" value="Tetratricopeptide repeat domain"/>
    <property type="match status" value="2"/>
</dbReference>